<dbReference type="Gene3D" id="1.10.10.10">
    <property type="entry name" value="Winged helix-like DNA-binding domain superfamily/Winged helix DNA-binding domain"/>
    <property type="match status" value="1"/>
</dbReference>
<keyword evidence="2" id="KW-1185">Reference proteome</keyword>
<dbReference type="SUPFAM" id="SSF46785">
    <property type="entry name" value="Winged helix' DNA-binding domain"/>
    <property type="match status" value="1"/>
</dbReference>
<reference evidence="1 2" key="1">
    <citation type="submission" date="2022-03" db="EMBL/GenBank/DDBJ databases">
        <title>Pseudonocardia alaer sp. nov., a novel actinomycete isolated from reed forest soil.</title>
        <authorList>
            <person name="Wang L."/>
        </authorList>
    </citation>
    <scope>NUCLEOTIDE SEQUENCE [LARGE SCALE GENOMIC DNA]</scope>
    <source>
        <strain evidence="1 2">Y-16303</strain>
    </source>
</reference>
<accession>A0ABS9TG62</accession>
<dbReference type="Proteomes" id="UP001299970">
    <property type="component" value="Unassembled WGS sequence"/>
</dbReference>
<proteinExistence type="predicted"/>
<name>A0ABS9TG62_9PSEU</name>
<protein>
    <recommendedName>
        <fullName evidence="3">PadR family transcriptional regulator</fullName>
    </recommendedName>
</protein>
<dbReference type="InterPro" id="IPR036390">
    <property type="entry name" value="WH_DNA-bd_sf"/>
</dbReference>
<evidence type="ECO:0000313" key="1">
    <source>
        <dbReference type="EMBL" id="MCH6167527.1"/>
    </source>
</evidence>
<dbReference type="RefSeq" id="WP_241037954.1">
    <property type="nucleotide sequence ID" value="NZ_BAAAJF010000005.1"/>
</dbReference>
<gene>
    <name evidence="1" type="ORF">MMF94_17715</name>
</gene>
<organism evidence="1 2">
    <name type="scientific">Pseudonocardia alaniniphila</name>
    <dbReference type="NCBI Taxonomy" id="75291"/>
    <lineage>
        <taxon>Bacteria</taxon>
        <taxon>Bacillati</taxon>
        <taxon>Actinomycetota</taxon>
        <taxon>Actinomycetes</taxon>
        <taxon>Pseudonocardiales</taxon>
        <taxon>Pseudonocardiaceae</taxon>
        <taxon>Pseudonocardia</taxon>
    </lineage>
</organism>
<dbReference type="InterPro" id="IPR036388">
    <property type="entry name" value="WH-like_DNA-bd_sf"/>
</dbReference>
<evidence type="ECO:0008006" key="3">
    <source>
        <dbReference type="Google" id="ProtNLM"/>
    </source>
</evidence>
<sequence length="199" mass="22529">MILRRSDRDLPALSVLGLLLSGPQYTFEIYRTVIDREMHFLTGLPRALYHAVDRLARGELIEVVGYERTGIRPERTIFAITNAGRDDLIGRVRRLLAYPEPDANLFVAALSFYDCLPPSVARAALQARHDGLERLLAERRCLLGAAQRYFVWELTTESRDWMRSGYGWLGSSATWARVAHLRPAPRDGGPSRIYGCLVD</sequence>
<evidence type="ECO:0000313" key="2">
    <source>
        <dbReference type="Proteomes" id="UP001299970"/>
    </source>
</evidence>
<comment type="caution">
    <text evidence="1">The sequence shown here is derived from an EMBL/GenBank/DDBJ whole genome shotgun (WGS) entry which is preliminary data.</text>
</comment>
<dbReference type="EMBL" id="JAKXMK010000014">
    <property type="protein sequence ID" value="MCH6167527.1"/>
    <property type="molecule type" value="Genomic_DNA"/>
</dbReference>